<organism evidence="2 3">
    <name type="scientific">Luteimonas composti</name>
    <dbReference type="NCBI Taxonomy" id="398257"/>
    <lineage>
        <taxon>Bacteria</taxon>
        <taxon>Pseudomonadati</taxon>
        <taxon>Pseudomonadota</taxon>
        <taxon>Gammaproteobacteria</taxon>
        <taxon>Lysobacterales</taxon>
        <taxon>Lysobacteraceae</taxon>
        <taxon>Luteimonas</taxon>
    </lineage>
</organism>
<comment type="caution">
    <text evidence="2">The sequence shown here is derived from an EMBL/GenBank/DDBJ whole genome shotgun (WGS) entry which is preliminary data.</text>
</comment>
<evidence type="ECO:0000313" key="3">
    <source>
        <dbReference type="Proteomes" id="UP001160550"/>
    </source>
</evidence>
<dbReference type="InterPro" id="IPR011990">
    <property type="entry name" value="TPR-like_helical_dom_sf"/>
</dbReference>
<evidence type="ECO:0000313" key="2">
    <source>
        <dbReference type="EMBL" id="MDH7452445.1"/>
    </source>
</evidence>
<evidence type="ECO:0000256" key="1">
    <source>
        <dbReference type="SAM" id="SignalP"/>
    </source>
</evidence>
<reference evidence="2" key="2">
    <citation type="submission" date="2023-04" db="EMBL/GenBank/DDBJ databases">
        <authorList>
            <person name="Sun J.-Q."/>
        </authorList>
    </citation>
    <scope>NUCLEOTIDE SEQUENCE</scope>
    <source>
        <strain evidence="2">CC-YY355</strain>
    </source>
</reference>
<accession>A0ABT6MPA4</accession>
<name>A0ABT6MPA4_9GAMM</name>
<keyword evidence="3" id="KW-1185">Reference proteome</keyword>
<dbReference type="SUPFAM" id="SSF48452">
    <property type="entry name" value="TPR-like"/>
    <property type="match status" value="1"/>
</dbReference>
<keyword evidence="1" id="KW-0732">Signal</keyword>
<dbReference type="Gene3D" id="1.25.40.10">
    <property type="entry name" value="Tetratricopeptide repeat domain"/>
    <property type="match status" value="1"/>
</dbReference>
<reference evidence="2" key="1">
    <citation type="journal article" date="2007" name="Int. J. Syst. Evol. Microbiol.">
        <title>Luteimonas composti sp. nov., a moderately thermophilic bacterium isolated from food waste.</title>
        <authorList>
            <person name="Young C.C."/>
            <person name="Kampfer P."/>
            <person name="Chen W.M."/>
            <person name="Yen W.S."/>
            <person name="Arun A.B."/>
            <person name="Lai W.A."/>
            <person name="Shen F.T."/>
            <person name="Rekha P.D."/>
            <person name="Lin K.Y."/>
            <person name="Chou J.H."/>
        </authorList>
    </citation>
    <scope>NUCLEOTIDE SEQUENCE</scope>
    <source>
        <strain evidence="2">CC-YY355</strain>
    </source>
</reference>
<feature type="chain" id="PRO_5045133031" evidence="1">
    <location>
        <begin position="16"/>
        <end position="522"/>
    </location>
</feature>
<feature type="signal peptide" evidence="1">
    <location>
        <begin position="1"/>
        <end position="15"/>
    </location>
</feature>
<dbReference type="RefSeq" id="WP_280941654.1">
    <property type="nucleotide sequence ID" value="NZ_JARYGX010000013.1"/>
</dbReference>
<gene>
    <name evidence="2" type="ORF">QF205_05010</name>
</gene>
<proteinExistence type="predicted"/>
<dbReference type="EMBL" id="JARYGX010000013">
    <property type="protein sequence ID" value="MDH7452445.1"/>
    <property type="molecule type" value="Genomic_DNA"/>
</dbReference>
<protein>
    <submittedName>
        <fullName evidence="2">DUF4034 domain-containing protein</fullName>
    </submittedName>
</protein>
<sequence length="522" mass="57851">MAAAACVLACGAAMAQDVAAPEPPPIPDRAAGDAFRAAPDPWRAYFSQAREAERLDDPLARCLAYPDLPGNRWPDGHAEAHCRYHAFRPLPLATVEGYLDRGELAALDAVFEALLAAHFSEAGSEEIHVAIEAFDQSEEAGRISGRWLELAPRSPYALLARANHYKDAAWDARGGKWASETPMEQMRRMGVLAEQAVPLFRRAIALEPRLMPAYVGLLSVAMLGSREHLEREAYRGAMAHDPACVDFARQRMASLAPRWGGDYERMLSFGVVLSRHVARRPQLAIHIAAPYGDRGNRLSHDNRFDRETADILEIAVRTGSNEDHLRDAGNVFLNLPEDQDGPDRWKGVALLLQEYRFNTTNAWAHRQIAWQLVRHEPEWALRHALAALALDADDASAHYLAGGGYYGSRRWEQAEVHFLRAADDATQRRGALGALGSMWMMHAGLEATEAATKAKPYVDRLLSEYPEEGLGWMLRILISSALDGRTDQESVNMFRKHADRGDPVQAQAVDSIEAAYRAAEGR</sequence>
<dbReference type="Proteomes" id="UP001160550">
    <property type="component" value="Unassembled WGS sequence"/>
</dbReference>